<evidence type="ECO:0000313" key="2">
    <source>
        <dbReference type="Proteomes" id="UP000518752"/>
    </source>
</evidence>
<dbReference type="EMBL" id="JAACJN010000192">
    <property type="protein sequence ID" value="KAF5363005.1"/>
    <property type="molecule type" value="Genomic_DNA"/>
</dbReference>
<dbReference type="AlphaFoldDB" id="A0A8H5LMG9"/>
<gene>
    <name evidence="1" type="ORF">D9757_013378</name>
</gene>
<organism evidence="1 2">
    <name type="scientific">Collybiopsis confluens</name>
    <dbReference type="NCBI Taxonomy" id="2823264"/>
    <lineage>
        <taxon>Eukaryota</taxon>
        <taxon>Fungi</taxon>
        <taxon>Dikarya</taxon>
        <taxon>Basidiomycota</taxon>
        <taxon>Agaricomycotina</taxon>
        <taxon>Agaricomycetes</taxon>
        <taxon>Agaricomycetidae</taxon>
        <taxon>Agaricales</taxon>
        <taxon>Marasmiineae</taxon>
        <taxon>Omphalotaceae</taxon>
        <taxon>Collybiopsis</taxon>
    </lineage>
</organism>
<proteinExistence type="predicted"/>
<evidence type="ECO:0000313" key="1">
    <source>
        <dbReference type="EMBL" id="KAF5363005.1"/>
    </source>
</evidence>
<dbReference type="Proteomes" id="UP000518752">
    <property type="component" value="Unassembled WGS sequence"/>
</dbReference>
<protein>
    <submittedName>
        <fullName evidence="1">Uncharacterized protein</fullName>
    </submittedName>
</protein>
<comment type="caution">
    <text evidence="1">The sequence shown here is derived from an EMBL/GenBank/DDBJ whole genome shotgun (WGS) entry which is preliminary data.</text>
</comment>
<reference evidence="1 2" key="1">
    <citation type="journal article" date="2020" name="ISME J.">
        <title>Uncovering the hidden diversity of litter-decomposition mechanisms in mushroom-forming fungi.</title>
        <authorList>
            <person name="Floudas D."/>
            <person name="Bentzer J."/>
            <person name="Ahren D."/>
            <person name="Johansson T."/>
            <person name="Persson P."/>
            <person name="Tunlid A."/>
        </authorList>
    </citation>
    <scope>NUCLEOTIDE SEQUENCE [LARGE SCALE GENOMIC DNA]</scope>
    <source>
        <strain evidence="1 2">CBS 406.79</strain>
    </source>
</reference>
<accession>A0A8H5LMG9</accession>
<keyword evidence="2" id="KW-1185">Reference proteome</keyword>
<name>A0A8H5LMG9_9AGAR</name>
<sequence>MRFYKTDYQYAEASNCHGKYFQNILAAEYLHQVFYNQWLVYAFTAVFFRHCGRVFWRSFLSARQISPEVPRTSLMGKVTASFDADGFWREFQWGLVPSAFRGGGALQRLLEKHNNSSGLEPESLVSGILARYTYYGHEVHIQNIFEACGEDGSFIEVFTREFLPRNIHGTPIQKAFSPGIFLTKVSISVYFPLKVLGAFLVALRGMSARVPFALEVGMGTAVWYRLGIAYIWLKAGLTNPGYIRVEVEDSLMADVRTGLKEAQDWTIELNNDCFDNEVV</sequence>